<feature type="chain" id="PRO_5007548373" description="Lipoprotein" evidence="1">
    <location>
        <begin position="22"/>
        <end position="252"/>
    </location>
</feature>
<comment type="caution">
    <text evidence="2">The sequence shown here is derived from an EMBL/GenBank/DDBJ whole genome shotgun (WGS) entry which is preliminary data.</text>
</comment>
<dbReference type="Proteomes" id="UP000074310">
    <property type="component" value="Unassembled WGS sequence"/>
</dbReference>
<evidence type="ECO:0000313" key="2">
    <source>
        <dbReference type="EMBL" id="KTT75232.1"/>
    </source>
</evidence>
<evidence type="ECO:0000313" key="3">
    <source>
        <dbReference type="Proteomes" id="UP000074310"/>
    </source>
</evidence>
<reference evidence="2 3" key="1">
    <citation type="journal article" date="2016" name="Front. Microbiol.">
        <title>Genomic Resource of Rice Seed Associated Bacteria.</title>
        <authorList>
            <person name="Midha S."/>
            <person name="Bansal K."/>
            <person name="Sharma S."/>
            <person name="Kumar N."/>
            <person name="Patil P.P."/>
            <person name="Chaudhry V."/>
            <person name="Patil P.B."/>
        </authorList>
    </citation>
    <scope>NUCLEOTIDE SEQUENCE [LARGE SCALE GENOMIC DNA]</scope>
    <source>
        <strain evidence="2 3">NS334</strain>
    </source>
</reference>
<name>A0A147I7V2_9SPHN</name>
<sequence>MSSIRWAVLCAAALAAVPALAQEKAATKPGFAFPTDHAIRILVFRPEVRAGSQSAGGATTPNAEWTRNARTNIMTALTAARPGGAAEVAFIPDAEGDAAAVLADYRALFGAVANTVLQHRLFKGDRLPTKKTGFEYSLGPGVAKLAETAGGGDYALFVTTNDQYGSTGRKLLQLAAALATTAAGGIGPTVTSGQHSGYAGLIDLKTGDLIWMNADARMGGDVRDADGAARRVTQLLEDFPVQASVAAAAPKP</sequence>
<dbReference type="PATRIC" id="fig|869719.3.peg.3292"/>
<dbReference type="AlphaFoldDB" id="A0A147I7V2"/>
<feature type="signal peptide" evidence="1">
    <location>
        <begin position="1"/>
        <end position="21"/>
    </location>
</feature>
<organism evidence="2 3">
    <name type="scientific">Sphingomonas endophytica</name>
    <dbReference type="NCBI Taxonomy" id="869719"/>
    <lineage>
        <taxon>Bacteria</taxon>
        <taxon>Pseudomonadati</taxon>
        <taxon>Pseudomonadota</taxon>
        <taxon>Alphaproteobacteria</taxon>
        <taxon>Sphingomonadales</taxon>
        <taxon>Sphingomonadaceae</taxon>
        <taxon>Sphingomonas</taxon>
    </lineage>
</organism>
<dbReference type="OrthoDB" id="8900715at2"/>
<proteinExistence type="predicted"/>
<evidence type="ECO:0008006" key="4">
    <source>
        <dbReference type="Google" id="ProtNLM"/>
    </source>
</evidence>
<dbReference type="RefSeq" id="WP_058754477.1">
    <property type="nucleotide sequence ID" value="NZ_LDTB01000008.1"/>
</dbReference>
<accession>A0A147I7V2</accession>
<dbReference type="EMBL" id="LDTB01000008">
    <property type="protein sequence ID" value="KTT75232.1"/>
    <property type="molecule type" value="Genomic_DNA"/>
</dbReference>
<evidence type="ECO:0000256" key="1">
    <source>
        <dbReference type="SAM" id="SignalP"/>
    </source>
</evidence>
<keyword evidence="1" id="KW-0732">Signal</keyword>
<keyword evidence="3" id="KW-1185">Reference proteome</keyword>
<protein>
    <recommendedName>
        <fullName evidence="4">Lipoprotein</fullName>
    </recommendedName>
</protein>
<gene>
    <name evidence="2" type="ORF">NS334_02895</name>
</gene>